<dbReference type="OrthoDB" id="8479417at2"/>
<dbReference type="Proteomes" id="UP000245802">
    <property type="component" value="Chromosome"/>
</dbReference>
<reference evidence="2 3" key="1">
    <citation type="submission" date="2018-01" db="EMBL/GenBank/DDBJ databases">
        <title>G. obscuriglobus.</title>
        <authorList>
            <person name="Franke J."/>
            <person name="Blomberg W."/>
            <person name="Selmecki A."/>
        </authorList>
    </citation>
    <scope>NUCLEOTIDE SEQUENCE [LARGE SCALE GENOMIC DNA]</scope>
    <source>
        <strain evidence="2 3">DSM 5831</strain>
    </source>
</reference>
<dbReference type="EMBL" id="CP025958">
    <property type="protein sequence ID" value="AWM37276.1"/>
    <property type="molecule type" value="Genomic_DNA"/>
</dbReference>
<dbReference type="RefSeq" id="WP_010048127.1">
    <property type="nucleotide sequence ID" value="NZ_CP025958.1"/>
</dbReference>
<accession>A0A2Z3H127</accession>
<dbReference type="SUPFAM" id="SSF142906">
    <property type="entry name" value="YjbR-like"/>
    <property type="match status" value="1"/>
</dbReference>
<organism evidence="2 3">
    <name type="scientific">Gemmata obscuriglobus</name>
    <dbReference type="NCBI Taxonomy" id="114"/>
    <lineage>
        <taxon>Bacteria</taxon>
        <taxon>Pseudomonadati</taxon>
        <taxon>Planctomycetota</taxon>
        <taxon>Planctomycetia</taxon>
        <taxon>Gemmatales</taxon>
        <taxon>Gemmataceae</taxon>
        <taxon>Gemmata</taxon>
    </lineage>
</organism>
<dbReference type="Gene3D" id="3.90.1150.30">
    <property type="match status" value="1"/>
</dbReference>
<gene>
    <name evidence="2" type="ORF">C1280_09725</name>
</gene>
<dbReference type="InterPro" id="IPR038056">
    <property type="entry name" value="YjbR-like_sf"/>
</dbReference>
<evidence type="ECO:0000313" key="2">
    <source>
        <dbReference type="EMBL" id="AWM37276.1"/>
    </source>
</evidence>
<feature type="region of interest" description="Disordered" evidence="1">
    <location>
        <begin position="132"/>
        <end position="157"/>
    </location>
</feature>
<evidence type="ECO:0000313" key="3">
    <source>
        <dbReference type="Proteomes" id="UP000245802"/>
    </source>
</evidence>
<keyword evidence="3" id="KW-1185">Reference proteome</keyword>
<dbReference type="InterPro" id="IPR058532">
    <property type="entry name" value="YjbR/MT2646/Rv2570-like"/>
</dbReference>
<name>A0A2Z3H127_9BACT</name>
<dbReference type="Pfam" id="PF04237">
    <property type="entry name" value="YjbR"/>
    <property type="match status" value="1"/>
</dbReference>
<evidence type="ECO:0000256" key="1">
    <source>
        <dbReference type="SAM" id="MobiDB-lite"/>
    </source>
</evidence>
<dbReference type="KEGG" id="gog:C1280_09725"/>
<proteinExistence type="predicted"/>
<sequence length="157" mass="17088">MPDQAPFAEAEAALRTHALGFPGATEEFPWGHRGIKVRGKIFVTMAALGDQFRTSMKLPDSGIYALTQRYATPAGYGLGRHGWVTCTFRPGDEVPTDLLEEWIEESYRAIAPKKLILARNAQLGGSESLVVSITPTSAPEPKAAKPKPQSRREGKPV</sequence>
<dbReference type="AlphaFoldDB" id="A0A2Z3H127"/>
<protein>
    <submittedName>
        <fullName evidence="2">DifB protein</fullName>
    </submittedName>
</protein>